<proteinExistence type="predicted"/>
<evidence type="ECO:0000313" key="1">
    <source>
        <dbReference type="Ensembl" id="ENSOARP00020052198.1"/>
    </source>
</evidence>
<name>A0AC11DZR8_SHEEP</name>
<reference evidence="1" key="1">
    <citation type="submission" date="2020-11" db="EMBL/GenBank/DDBJ databases">
        <authorList>
            <person name="Davenport K.M."/>
            <person name="Bickhart D.M."/>
            <person name="Smith T.P.L."/>
            <person name="Murdoch B.M."/>
            <person name="Rosen B.D."/>
        </authorList>
    </citation>
    <scope>NUCLEOTIDE SEQUENCE [LARGE SCALE GENOMIC DNA]</scope>
    <source>
        <strain evidence="1">OAR_USU_Benz2616</strain>
    </source>
</reference>
<protein>
    <submittedName>
        <fullName evidence="1">Uncharacterized protein</fullName>
    </submittedName>
</protein>
<sequence>MAQPSSDNSEEDLGTNKAGTSKTEPSEMEFSETETSETEPSDTETSETEPSEPEPSEPEPYDAEPKKAKQKTAKGRRRLRRRHLDNFASFATYFPRVLRQVHTGLSLSHEAMNVMDSFVKDMFEQIAEEAGSLARSNKHCTITSGEIQTAVSLLLPGEIGKYAVSEATKSVIRYNTRR</sequence>
<reference evidence="1" key="2">
    <citation type="submission" date="2025-08" db="UniProtKB">
        <authorList>
            <consortium name="Ensembl"/>
        </authorList>
    </citation>
    <scope>IDENTIFICATION</scope>
</reference>
<reference evidence="1" key="3">
    <citation type="submission" date="2025-09" db="UniProtKB">
        <authorList>
            <consortium name="Ensembl"/>
        </authorList>
    </citation>
    <scope>IDENTIFICATION</scope>
</reference>
<accession>A0AC11DZR8</accession>
<organism evidence="1">
    <name type="scientific">Ovis aries</name>
    <name type="common">Sheep</name>
    <dbReference type="NCBI Taxonomy" id="9940"/>
    <lineage>
        <taxon>Eukaryota</taxon>
        <taxon>Metazoa</taxon>
        <taxon>Chordata</taxon>
        <taxon>Craniata</taxon>
        <taxon>Vertebrata</taxon>
        <taxon>Euteleostomi</taxon>
        <taxon>Mammalia</taxon>
        <taxon>Eutheria</taxon>
        <taxon>Laurasiatheria</taxon>
        <taxon>Artiodactyla</taxon>
        <taxon>Ruminantia</taxon>
        <taxon>Pecora</taxon>
        <taxon>Bovidae</taxon>
        <taxon>Caprinae</taxon>
        <taxon>Ovis</taxon>
    </lineage>
</organism>
<gene>
    <name evidence="1" type="primary">LOC114111701</name>
</gene>
<dbReference type="Ensembl" id="ENSOART00020079119.1">
    <property type="protein sequence ID" value="ENSOARP00020052198.1"/>
    <property type="gene ID" value="ENSOARG00020037163.1"/>
</dbReference>